<feature type="region of interest" description="Disordered" evidence="1">
    <location>
        <begin position="38"/>
        <end position="85"/>
    </location>
</feature>
<proteinExistence type="predicted"/>
<dbReference type="Proteomes" id="UP001476247">
    <property type="component" value="Unassembled WGS sequence"/>
</dbReference>
<protein>
    <submittedName>
        <fullName evidence="2">Uncharacterized protein</fullName>
    </submittedName>
</protein>
<reference evidence="2 3" key="1">
    <citation type="submission" date="2024-04" db="EMBL/GenBank/DDBJ databases">
        <title>genome sequences of Mucor flavus KT1a and Helicostylum pulchrum KT1b strains isolation_sourced from the surface of a dry-aged beef.</title>
        <authorList>
            <person name="Toyotome T."/>
            <person name="Hosono M."/>
            <person name="Torimaru M."/>
            <person name="Fukuda K."/>
            <person name="Mikami N."/>
        </authorList>
    </citation>
    <scope>NUCLEOTIDE SEQUENCE [LARGE SCALE GENOMIC DNA]</scope>
    <source>
        <strain evidence="2 3">KT1b</strain>
    </source>
</reference>
<name>A0ABP9XZJ5_9FUNG</name>
<feature type="region of interest" description="Disordered" evidence="1">
    <location>
        <begin position="162"/>
        <end position="213"/>
    </location>
</feature>
<evidence type="ECO:0000313" key="2">
    <source>
        <dbReference type="EMBL" id="GAA5799730.1"/>
    </source>
</evidence>
<feature type="compositionally biased region" description="Polar residues" evidence="1">
    <location>
        <begin position="288"/>
        <end position="303"/>
    </location>
</feature>
<comment type="caution">
    <text evidence="2">The sequence shown here is derived from an EMBL/GenBank/DDBJ whole genome shotgun (WGS) entry which is preliminary data.</text>
</comment>
<evidence type="ECO:0000313" key="3">
    <source>
        <dbReference type="Proteomes" id="UP001476247"/>
    </source>
</evidence>
<dbReference type="EMBL" id="BAABUJ010000013">
    <property type="protein sequence ID" value="GAA5799730.1"/>
    <property type="molecule type" value="Genomic_DNA"/>
</dbReference>
<feature type="compositionally biased region" description="Polar residues" evidence="1">
    <location>
        <begin position="168"/>
        <end position="181"/>
    </location>
</feature>
<sequence>MEADILAWKRPGIQSKNENVNKQNGVIEVESTRSVNSVTLNRQESISKTNDLPDQDTLSESSNKPRSYKESKTVPEDTEDNKDDKIIINHSTKNINNSINGSTLQLFFPKRDKPDDIAEMPPPPTHLLDDSIVNDDVHNESYIENPGQSDPITDTADDIRMTPELDTDTNTQSQKIPTTPKSYEDQDEDRTNMPYITSPIRNINKNNDDDDDDDEIQLVVSKRGDTALSPVRKGLNQYTNGSPIRTASEHYIKGSPVRNTAQLKSPTSAASPARYQSPFMSRLFHLAQSSNSRDSKGSISSAHHITVRPKPSESASSITSARDNNIHMSLLENPLQKRPSKFVEEPSMSTIEVSGVMPQPHFKKPKTMSLRKVRFYFFIITRVTKNDI</sequence>
<evidence type="ECO:0000256" key="1">
    <source>
        <dbReference type="SAM" id="MobiDB-lite"/>
    </source>
</evidence>
<gene>
    <name evidence="2" type="ORF">HPULCUR_005147</name>
</gene>
<accession>A0ABP9XZJ5</accession>
<feature type="region of interest" description="Disordered" evidence="1">
    <location>
        <begin position="288"/>
        <end position="319"/>
    </location>
</feature>
<organism evidence="2 3">
    <name type="scientific">Helicostylum pulchrum</name>
    <dbReference type="NCBI Taxonomy" id="562976"/>
    <lineage>
        <taxon>Eukaryota</taxon>
        <taxon>Fungi</taxon>
        <taxon>Fungi incertae sedis</taxon>
        <taxon>Mucoromycota</taxon>
        <taxon>Mucoromycotina</taxon>
        <taxon>Mucoromycetes</taxon>
        <taxon>Mucorales</taxon>
        <taxon>Mucorineae</taxon>
        <taxon>Mucoraceae</taxon>
        <taxon>Helicostylum</taxon>
    </lineage>
</organism>
<keyword evidence="3" id="KW-1185">Reference proteome</keyword>
<feature type="compositionally biased region" description="Polar residues" evidence="1">
    <location>
        <begin position="38"/>
        <end position="65"/>
    </location>
</feature>